<dbReference type="RefSeq" id="WP_275471860.1">
    <property type="nucleotide sequence ID" value="NZ_JAPDSH010000006.1"/>
</dbReference>
<name>A0ABT5X2P2_9ENTE</name>
<reference evidence="2" key="1">
    <citation type="submission" date="2022-10" db="EMBL/GenBank/DDBJ databases">
        <title>Vagococcus sp. isolated from poultry meat.</title>
        <authorList>
            <person name="Johansson P."/>
            <person name="Bjorkroth J."/>
        </authorList>
    </citation>
    <scope>NUCLEOTIDE SEQUENCE</scope>
    <source>
        <strain evidence="2">PNs007</strain>
    </source>
</reference>
<evidence type="ECO:0000313" key="3">
    <source>
        <dbReference type="Proteomes" id="UP001147148"/>
    </source>
</evidence>
<evidence type="ECO:0000313" key="2">
    <source>
        <dbReference type="EMBL" id="MDF0480275.1"/>
    </source>
</evidence>
<keyword evidence="1" id="KW-0812">Transmembrane</keyword>
<protein>
    <submittedName>
        <fullName evidence="2">Uncharacterized protein</fullName>
    </submittedName>
</protein>
<keyword evidence="3" id="KW-1185">Reference proteome</keyword>
<keyword evidence="1" id="KW-1133">Transmembrane helix</keyword>
<evidence type="ECO:0000256" key="1">
    <source>
        <dbReference type="SAM" id="Phobius"/>
    </source>
</evidence>
<gene>
    <name evidence="2" type="ORF">OL233_08260</name>
</gene>
<organism evidence="2 3">
    <name type="scientific">Vagococcus proximus</name>
    <dbReference type="NCBI Taxonomy" id="2991417"/>
    <lineage>
        <taxon>Bacteria</taxon>
        <taxon>Bacillati</taxon>
        <taxon>Bacillota</taxon>
        <taxon>Bacilli</taxon>
        <taxon>Lactobacillales</taxon>
        <taxon>Enterococcaceae</taxon>
        <taxon>Vagococcus</taxon>
    </lineage>
</organism>
<dbReference type="Proteomes" id="UP001147148">
    <property type="component" value="Unassembled WGS sequence"/>
</dbReference>
<feature type="transmembrane region" description="Helical" evidence="1">
    <location>
        <begin position="6"/>
        <end position="30"/>
    </location>
</feature>
<proteinExistence type="predicted"/>
<comment type="caution">
    <text evidence="2">The sequence shown here is derived from an EMBL/GenBank/DDBJ whole genome shotgun (WGS) entry which is preliminary data.</text>
</comment>
<keyword evidence="1" id="KW-0472">Membrane</keyword>
<sequence length="72" mass="8121">MQSEITVALITLIGSILGSVCSVAYGIKFLGYRMEQLEKKVDSHNKIVEQIFVLEEKIKTANHRIRDLEKGS</sequence>
<dbReference type="EMBL" id="JAPDSH010000006">
    <property type="protein sequence ID" value="MDF0480275.1"/>
    <property type="molecule type" value="Genomic_DNA"/>
</dbReference>
<accession>A0ABT5X2P2</accession>